<dbReference type="KEGG" id="lcae:K3721_02885"/>
<feature type="transmembrane region" description="Helical" evidence="1">
    <location>
        <begin position="12"/>
        <end position="33"/>
    </location>
</feature>
<sequence>MAKREREFTGKHALMLFGGAFAVIIGVNIALAVNAVKTFPGLEVKNSYVASQEFDQRRSAQEALGWSVYASSQGDMVKLEITDADGNPVEVAKLSATLGRATHVQDDQQPEFAFDGQAYVAPADLGPGNWNIRMVARAKNGTEFTQRVILHVKG</sequence>
<evidence type="ECO:0000256" key="1">
    <source>
        <dbReference type="SAM" id="Phobius"/>
    </source>
</evidence>
<accession>A0A9Q9HIC9</accession>
<evidence type="ECO:0000313" key="2">
    <source>
        <dbReference type="EMBL" id="UWQ54497.1"/>
    </source>
</evidence>
<dbReference type="Proteomes" id="UP001058713">
    <property type="component" value="Chromosome"/>
</dbReference>
<keyword evidence="1" id="KW-0812">Transmembrane</keyword>
<keyword evidence="1" id="KW-0472">Membrane</keyword>
<evidence type="ECO:0000313" key="3">
    <source>
        <dbReference type="Proteomes" id="UP001058713"/>
    </source>
</evidence>
<dbReference type="AlphaFoldDB" id="A0A9Q9HIC9"/>
<keyword evidence="1" id="KW-1133">Transmembrane helix</keyword>
<organism evidence="2 3">
    <name type="scientific">Leisingera caerulea</name>
    <name type="common">Phaeobacter caeruleus</name>
    <dbReference type="NCBI Taxonomy" id="506591"/>
    <lineage>
        <taxon>Bacteria</taxon>
        <taxon>Pseudomonadati</taxon>
        <taxon>Pseudomonadota</taxon>
        <taxon>Alphaproteobacteria</taxon>
        <taxon>Rhodobacterales</taxon>
        <taxon>Roseobacteraceae</taxon>
        <taxon>Leisingera</taxon>
    </lineage>
</organism>
<dbReference type="Pfam" id="PF05751">
    <property type="entry name" value="FixH"/>
    <property type="match status" value="1"/>
</dbReference>
<proteinExistence type="predicted"/>
<dbReference type="InterPro" id="IPR008620">
    <property type="entry name" value="FixH"/>
</dbReference>
<gene>
    <name evidence="2" type="ORF">K3721_02885</name>
</gene>
<protein>
    <submittedName>
        <fullName evidence="2">FixH family protein</fullName>
    </submittedName>
</protein>
<dbReference type="EMBL" id="CP081070">
    <property type="protein sequence ID" value="UWQ54497.1"/>
    <property type="molecule type" value="Genomic_DNA"/>
</dbReference>
<name>A0A9Q9HIC9_LEICA</name>
<reference evidence="2" key="1">
    <citation type="submission" date="2021-08" db="EMBL/GenBank/DDBJ databases">
        <authorList>
            <person name="Nwanade C."/>
            <person name="Wang M."/>
            <person name="Masoudi A."/>
            <person name="Yu Z."/>
            <person name="Liu J."/>
        </authorList>
    </citation>
    <scope>NUCLEOTIDE SEQUENCE</scope>
    <source>
        <strain evidence="2">S122</strain>
    </source>
</reference>
<dbReference type="InterPro" id="IPR018037">
    <property type="entry name" value="FixH_proteobacterial"/>
</dbReference>
<dbReference type="RefSeq" id="WP_259968517.1">
    <property type="nucleotide sequence ID" value="NZ_CP081070.1"/>
</dbReference>
<dbReference type="PIRSF" id="PIRSF011386">
    <property type="entry name" value="FixH"/>
    <property type="match status" value="1"/>
</dbReference>